<dbReference type="SUPFAM" id="SSF109998">
    <property type="entry name" value="Triger factor/SurA peptide-binding domain-like"/>
    <property type="match status" value="1"/>
</dbReference>
<protein>
    <submittedName>
        <fullName evidence="3">Foldase protein PrsA</fullName>
    </submittedName>
</protein>
<dbReference type="PROSITE" id="PS51257">
    <property type="entry name" value="PROKAR_LIPOPROTEIN"/>
    <property type="match status" value="1"/>
</dbReference>
<dbReference type="Gene3D" id="3.10.50.40">
    <property type="match status" value="1"/>
</dbReference>
<dbReference type="STRING" id="112248.SAMN05444392_10740"/>
<dbReference type="PROSITE" id="PS50198">
    <property type="entry name" value="PPIC_PPIASE_2"/>
    <property type="match status" value="1"/>
</dbReference>
<proteinExistence type="predicted"/>
<evidence type="ECO:0000313" key="4">
    <source>
        <dbReference type="Proteomes" id="UP000184476"/>
    </source>
</evidence>
<dbReference type="SUPFAM" id="SSF54534">
    <property type="entry name" value="FKBP-like"/>
    <property type="match status" value="1"/>
</dbReference>
<feature type="domain" description="PpiC" evidence="2">
    <location>
        <begin position="190"/>
        <end position="294"/>
    </location>
</feature>
<dbReference type="InterPro" id="IPR027304">
    <property type="entry name" value="Trigger_fact/SurA_dom_sf"/>
</dbReference>
<dbReference type="RefSeq" id="WP_073155056.1">
    <property type="nucleotide sequence ID" value="NZ_FQVL01000007.1"/>
</dbReference>
<dbReference type="PANTHER" id="PTHR47245:SF2">
    <property type="entry name" value="PEPTIDYL-PROLYL CIS-TRANS ISOMERASE HP_0175-RELATED"/>
    <property type="match status" value="1"/>
</dbReference>
<accession>A0A1M4YMV7</accession>
<name>A0A1M4YMV7_9BACL</name>
<gene>
    <name evidence="3" type="ORF">SAMN05444392_10740</name>
</gene>
<organism evidence="3 4">
    <name type="scientific">Seinonella peptonophila</name>
    <dbReference type="NCBI Taxonomy" id="112248"/>
    <lineage>
        <taxon>Bacteria</taxon>
        <taxon>Bacillati</taxon>
        <taxon>Bacillota</taxon>
        <taxon>Bacilli</taxon>
        <taxon>Bacillales</taxon>
        <taxon>Thermoactinomycetaceae</taxon>
        <taxon>Seinonella</taxon>
    </lineage>
</organism>
<dbReference type="InterPro" id="IPR046357">
    <property type="entry name" value="PPIase_dom_sf"/>
</dbReference>
<keyword evidence="1" id="KW-0697">Rotamase</keyword>
<dbReference type="GO" id="GO:0003755">
    <property type="term" value="F:peptidyl-prolyl cis-trans isomerase activity"/>
    <property type="evidence" value="ECO:0007669"/>
    <property type="project" value="UniProtKB-KW"/>
</dbReference>
<dbReference type="PANTHER" id="PTHR47245">
    <property type="entry name" value="PEPTIDYLPROLYL ISOMERASE"/>
    <property type="match status" value="1"/>
</dbReference>
<evidence type="ECO:0000259" key="2">
    <source>
        <dbReference type="PROSITE" id="PS50198"/>
    </source>
</evidence>
<sequence>MQLLNKRWISAVLVVLMSLTTILAGCGKEEPKKKPTTKQETETGEFKPFPTNSKKVVATYEKGQITEGELNLYINILAFIDYKVAMLMGSPQMKNKLKEFKEILVKGYVAELLIADQVKDQDQYRKKADEELSKIEGSIKNPTTPGVKKASTLDEAIKDKGFNRQQLTDFIVRSLQRNAYFDKQIENEKYTKVKAKHILIAFNKEGNEKEKRSDAEAKKRAEEVKKKLDQGGDFDKLAKEYSDDPGSKDNGGLIEGAADEYVPEFAQAVKTIELNKISDPIKTEYGYHVLTVMERNEESMKDAPDEVKQKKLQELNQKFIEQQKITVKL</sequence>
<dbReference type="InterPro" id="IPR000297">
    <property type="entry name" value="PPIase_PpiC"/>
</dbReference>
<dbReference type="EMBL" id="FQVL01000007">
    <property type="protein sequence ID" value="SHF06967.1"/>
    <property type="molecule type" value="Genomic_DNA"/>
</dbReference>
<evidence type="ECO:0000313" key="3">
    <source>
        <dbReference type="EMBL" id="SHF06967.1"/>
    </source>
</evidence>
<keyword evidence="4" id="KW-1185">Reference proteome</keyword>
<dbReference type="Pfam" id="PF00639">
    <property type="entry name" value="Rotamase"/>
    <property type="match status" value="1"/>
</dbReference>
<reference evidence="3 4" key="1">
    <citation type="submission" date="2016-11" db="EMBL/GenBank/DDBJ databases">
        <authorList>
            <person name="Jaros S."/>
            <person name="Januszkiewicz K."/>
            <person name="Wedrychowicz H."/>
        </authorList>
    </citation>
    <scope>NUCLEOTIDE SEQUENCE [LARGE SCALE GENOMIC DNA]</scope>
    <source>
        <strain evidence="3 4">DSM 44666</strain>
    </source>
</reference>
<dbReference type="Proteomes" id="UP000184476">
    <property type="component" value="Unassembled WGS sequence"/>
</dbReference>
<dbReference type="InterPro" id="IPR050245">
    <property type="entry name" value="PrsA_foldase"/>
</dbReference>
<dbReference type="AlphaFoldDB" id="A0A1M4YMV7"/>
<evidence type="ECO:0000256" key="1">
    <source>
        <dbReference type="PROSITE-ProRule" id="PRU00278"/>
    </source>
</evidence>
<keyword evidence="1" id="KW-0413">Isomerase</keyword>